<dbReference type="AlphaFoldDB" id="A0A328BLL0"/>
<keyword evidence="7 8" id="KW-0998">Cell outer membrane</keyword>
<evidence type="ECO:0000256" key="9">
    <source>
        <dbReference type="RuleBase" id="RU003357"/>
    </source>
</evidence>
<evidence type="ECO:0000313" key="13">
    <source>
        <dbReference type="Proteomes" id="UP000249524"/>
    </source>
</evidence>
<proteinExistence type="inferred from homology"/>
<dbReference type="InterPro" id="IPR037066">
    <property type="entry name" value="Plug_dom_sf"/>
</dbReference>
<comment type="similarity">
    <text evidence="8 9">Belongs to the TonB-dependent receptor family.</text>
</comment>
<evidence type="ECO:0000256" key="1">
    <source>
        <dbReference type="ARBA" id="ARBA00004571"/>
    </source>
</evidence>
<comment type="subcellular location">
    <subcellularLocation>
        <location evidence="1 8">Cell outer membrane</location>
        <topology evidence="1 8">Multi-pass membrane protein</topology>
    </subcellularLocation>
</comment>
<name>A0A328BLL0_9CAUL</name>
<dbReference type="Pfam" id="PF00593">
    <property type="entry name" value="TonB_dep_Rec_b-barrel"/>
    <property type="match status" value="1"/>
</dbReference>
<evidence type="ECO:0000259" key="10">
    <source>
        <dbReference type="Pfam" id="PF00593"/>
    </source>
</evidence>
<evidence type="ECO:0000256" key="6">
    <source>
        <dbReference type="ARBA" id="ARBA00023136"/>
    </source>
</evidence>
<dbReference type="InterPro" id="IPR012910">
    <property type="entry name" value="Plug_dom"/>
</dbReference>
<evidence type="ECO:0000256" key="5">
    <source>
        <dbReference type="ARBA" id="ARBA00023077"/>
    </source>
</evidence>
<keyword evidence="5 9" id="KW-0798">TonB box</keyword>
<dbReference type="GO" id="GO:0009279">
    <property type="term" value="C:cell outer membrane"/>
    <property type="evidence" value="ECO:0007669"/>
    <property type="project" value="UniProtKB-SubCell"/>
</dbReference>
<dbReference type="Gene3D" id="2.40.170.20">
    <property type="entry name" value="TonB-dependent receptor, beta-barrel domain"/>
    <property type="match status" value="1"/>
</dbReference>
<evidence type="ECO:0000256" key="4">
    <source>
        <dbReference type="ARBA" id="ARBA00022692"/>
    </source>
</evidence>
<organism evidence="12 13">
    <name type="scientific">Phenylobacterium kunshanense</name>
    <dbReference type="NCBI Taxonomy" id="1445034"/>
    <lineage>
        <taxon>Bacteria</taxon>
        <taxon>Pseudomonadati</taxon>
        <taxon>Pseudomonadota</taxon>
        <taxon>Alphaproteobacteria</taxon>
        <taxon>Caulobacterales</taxon>
        <taxon>Caulobacteraceae</taxon>
        <taxon>Phenylobacterium</taxon>
    </lineage>
</organism>
<protein>
    <recommendedName>
        <fullName evidence="14">TonB-dependent receptor</fullName>
    </recommendedName>
</protein>
<evidence type="ECO:0008006" key="14">
    <source>
        <dbReference type="Google" id="ProtNLM"/>
    </source>
</evidence>
<feature type="domain" description="TonB-dependent receptor plug" evidence="11">
    <location>
        <begin position="97"/>
        <end position="212"/>
    </location>
</feature>
<gene>
    <name evidence="12" type="ORF">DJ019_08130</name>
</gene>
<dbReference type="EMBL" id="QFYS01000002">
    <property type="protein sequence ID" value="RAK67847.1"/>
    <property type="molecule type" value="Genomic_DNA"/>
</dbReference>
<feature type="domain" description="TonB-dependent receptor-like beta-barrel" evidence="10">
    <location>
        <begin position="613"/>
        <end position="1053"/>
    </location>
</feature>
<reference evidence="12 13" key="1">
    <citation type="submission" date="2018-05" db="EMBL/GenBank/DDBJ databases">
        <authorList>
            <person name="Lanie J.A."/>
            <person name="Ng W.-L."/>
            <person name="Kazmierczak K.M."/>
            <person name="Andrzejewski T.M."/>
            <person name="Davidsen T.M."/>
            <person name="Wayne K.J."/>
            <person name="Tettelin H."/>
            <person name="Glass J.I."/>
            <person name="Rusch D."/>
            <person name="Podicherti R."/>
            <person name="Tsui H.-C.T."/>
            <person name="Winkler M.E."/>
        </authorList>
    </citation>
    <scope>NUCLEOTIDE SEQUENCE [LARGE SCALE GENOMIC DNA]</scope>
    <source>
        <strain evidence="12 13">BUT-10</strain>
    </source>
</reference>
<dbReference type="PANTHER" id="PTHR47234">
    <property type="match status" value="1"/>
</dbReference>
<dbReference type="PROSITE" id="PS52016">
    <property type="entry name" value="TONB_DEPENDENT_REC_3"/>
    <property type="match status" value="1"/>
</dbReference>
<keyword evidence="6 8" id="KW-0472">Membrane</keyword>
<evidence type="ECO:0000256" key="8">
    <source>
        <dbReference type="PROSITE-ProRule" id="PRU01360"/>
    </source>
</evidence>
<keyword evidence="13" id="KW-1185">Reference proteome</keyword>
<comment type="caution">
    <text evidence="12">The sequence shown here is derived from an EMBL/GenBank/DDBJ whole genome shotgun (WGS) entry which is preliminary data.</text>
</comment>
<dbReference type="InterPro" id="IPR036942">
    <property type="entry name" value="Beta-barrel_TonB_sf"/>
</dbReference>
<dbReference type="SUPFAM" id="SSF56935">
    <property type="entry name" value="Porins"/>
    <property type="match status" value="1"/>
</dbReference>
<dbReference type="OrthoDB" id="7051241at2"/>
<keyword evidence="3 8" id="KW-1134">Transmembrane beta strand</keyword>
<evidence type="ECO:0000256" key="7">
    <source>
        <dbReference type="ARBA" id="ARBA00023237"/>
    </source>
</evidence>
<dbReference type="Proteomes" id="UP000249524">
    <property type="component" value="Unassembled WGS sequence"/>
</dbReference>
<evidence type="ECO:0000313" key="12">
    <source>
        <dbReference type="EMBL" id="RAK67847.1"/>
    </source>
</evidence>
<evidence type="ECO:0000259" key="11">
    <source>
        <dbReference type="Pfam" id="PF07715"/>
    </source>
</evidence>
<dbReference type="RefSeq" id="WP_111275456.1">
    <property type="nucleotide sequence ID" value="NZ_QFYS01000002.1"/>
</dbReference>
<keyword evidence="4 8" id="KW-0812">Transmembrane</keyword>
<keyword evidence="2 8" id="KW-0813">Transport</keyword>
<dbReference type="Pfam" id="PF07715">
    <property type="entry name" value="Plug"/>
    <property type="match status" value="1"/>
</dbReference>
<dbReference type="InterPro" id="IPR039426">
    <property type="entry name" value="TonB-dep_rcpt-like"/>
</dbReference>
<accession>A0A328BLL0</accession>
<dbReference type="PANTHER" id="PTHR47234:SF2">
    <property type="entry name" value="TONB-DEPENDENT RECEPTOR"/>
    <property type="match status" value="1"/>
</dbReference>
<dbReference type="InterPro" id="IPR000531">
    <property type="entry name" value="Beta-barrel_TonB"/>
</dbReference>
<dbReference type="Gene3D" id="2.170.130.10">
    <property type="entry name" value="TonB-dependent receptor, plug domain"/>
    <property type="match status" value="1"/>
</dbReference>
<evidence type="ECO:0000256" key="3">
    <source>
        <dbReference type="ARBA" id="ARBA00022452"/>
    </source>
</evidence>
<evidence type="ECO:0000256" key="2">
    <source>
        <dbReference type="ARBA" id="ARBA00022448"/>
    </source>
</evidence>
<sequence length="1087" mass="115252">MRPPWAGLSGGSARELEQPRSRELTNIFALGTAHTNNAGAEGEDSMSVRTYLGGGSMIALAIAITGSSAMAQTVASAPVSEVEEVVVTGSFIAGTPEDAALPVDVLSSRDLEAQGAPTVIQLVKTITSSQSSLGESNRYNGGAGTASINLRGFGAARTLTLMNGRRLADSPSAAFQGGGANLNFIPTAAVGRIEVLKDGAAATYGSDAIGGVVNFITRTDLDGFELGGEYALIDGSNGDYEANAAWGRKFENGNVLLTAGYRHRSRLDIHDRDWALRGFDFGGYAGAGGWTGASNPGLFLAGANLFRDNGCAELGGVLTNNVTYPNPLSGTLGQGATATVAVPVGAQNPATATSTCRFQFSNFNDLVNREDHYQLYGEVNFELSENLAFHGEVAWTKNDTPVQRISPANLTAQYPSPVAVGGTSFSPTAPNGPNFSVPYNIPANHPGLVALLNDCRSPLTAAQCAAIRASANSAVGAQAGAPLGARGVDIIQLGWRAIAFAGHPLNSDKADHQSIVNDAFRISGGFQGEIFGGVKYDTAITYMEQKNTSDTNDLLVSRIQLGLRGFGAKADDPGGCTAAETNNFTSGAGNGALGCYYFNPFTNGTQTSVVNGAANPFFNAAVANDPQVVAWLYGNYTNVLTNRLLVADMVFSGETGLELPGGQVAWAVGAQYRYTQETRKYGEFFNSNETPCPDRPACADESGPLQFFGSAVDRDDDANVKAIFAELQVPVLENLNLNFAIRHEDYQGGIGSTTNPKVAAKWQVTDFLALRGSASTTFRAPSPGLVSTDCNNGVRVLGSAYRAFQSCGNPDLKPEKADTFNVGAILELGGFSATLDYFNFKFKDEITEESGARLYASMFPGGSNVNCGNPAFAQLQARFTFAGACGAANVARLRSFTINGPNTKTSGLEFRAQYDWEGWLDGRWAIGGEATYLIEYKRGVTNLLGTDIAISPAEDRAGLSDLVNEFFSYSKLRANAFAAFNRGPLSVRWQTRYAEGTSPAFGSPLFVTVPNPSATGGRDLVPVGKSKDFWQHDVVVRWEAPWDTTVTASIQNVFDKDPPYVPSQYNYDYTNGNPLGRVFEVGFKKRF</sequence>